<dbReference type="InterPro" id="IPR052534">
    <property type="entry name" value="Extracell_DNA_Util/SecSys_Comp"/>
</dbReference>
<feature type="compositionally biased region" description="Low complexity" evidence="2">
    <location>
        <begin position="190"/>
        <end position="210"/>
    </location>
</feature>
<keyword evidence="1" id="KW-0175">Coiled coil</keyword>
<dbReference type="EMBL" id="CP034464">
    <property type="protein sequence ID" value="AZP11444.1"/>
    <property type="molecule type" value="Genomic_DNA"/>
</dbReference>
<protein>
    <submittedName>
        <fullName evidence="4">Fimbrial assembly protein</fullName>
    </submittedName>
</protein>
<dbReference type="AlphaFoldDB" id="A0A3S9HH58"/>
<dbReference type="InterPro" id="IPR007813">
    <property type="entry name" value="PilN"/>
</dbReference>
<dbReference type="PANTHER" id="PTHR40278:SF2">
    <property type="entry name" value="TYPE IV PILUS INNER MEMBRANE COMPONENT PILN"/>
    <property type="match status" value="1"/>
</dbReference>
<feature type="coiled-coil region" evidence="1">
    <location>
        <begin position="57"/>
        <end position="91"/>
    </location>
</feature>
<organism evidence="4 5">
    <name type="scientific">Undibacterium parvum</name>
    <dbReference type="NCBI Taxonomy" id="401471"/>
    <lineage>
        <taxon>Bacteria</taxon>
        <taxon>Pseudomonadati</taxon>
        <taxon>Pseudomonadota</taxon>
        <taxon>Betaproteobacteria</taxon>
        <taxon>Burkholderiales</taxon>
        <taxon>Oxalobacteraceae</taxon>
        <taxon>Undibacterium</taxon>
    </lineage>
</organism>
<reference evidence="4 5" key="1">
    <citation type="journal article" date="2011" name="Int. J. Syst. Evol. Microbiol.">
        <title>Description of Undibacterium oligocarboniphilum sp. nov., isolated from purified water, and Undibacterium pigrum strain CCUG 49012 as the type strain of Undibacterium parvum sp. nov., and emended descriptions of the genus Undibacterium and the species Undibacterium pigrum.</title>
        <authorList>
            <person name="Eder W."/>
            <person name="Wanner G."/>
            <person name="Ludwig W."/>
            <person name="Busse H.J."/>
            <person name="Ziemke-Kageler F."/>
            <person name="Lang E."/>
        </authorList>
    </citation>
    <scope>NUCLEOTIDE SEQUENCE [LARGE SCALE GENOMIC DNA]</scope>
    <source>
        <strain evidence="4 5">DSM 23061</strain>
    </source>
</reference>
<dbReference type="Pfam" id="PF05137">
    <property type="entry name" value="PilN"/>
    <property type="match status" value="1"/>
</dbReference>
<keyword evidence="3" id="KW-0812">Transmembrane</keyword>
<dbReference type="OrthoDB" id="5296173at2"/>
<dbReference type="KEGG" id="upv:EJN92_05190"/>
<keyword evidence="3" id="KW-0472">Membrane</keyword>
<evidence type="ECO:0000256" key="1">
    <source>
        <dbReference type="SAM" id="Coils"/>
    </source>
</evidence>
<evidence type="ECO:0000256" key="2">
    <source>
        <dbReference type="SAM" id="MobiDB-lite"/>
    </source>
</evidence>
<dbReference type="RefSeq" id="WP_126126832.1">
    <property type="nucleotide sequence ID" value="NZ_CP034464.1"/>
</dbReference>
<name>A0A3S9HH58_9BURK</name>
<feature type="transmembrane region" description="Helical" evidence="3">
    <location>
        <begin position="21"/>
        <end position="44"/>
    </location>
</feature>
<evidence type="ECO:0000256" key="3">
    <source>
        <dbReference type="SAM" id="Phobius"/>
    </source>
</evidence>
<dbReference type="GO" id="GO:0043683">
    <property type="term" value="P:type IV pilus assembly"/>
    <property type="evidence" value="ECO:0007669"/>
    <property type="project" value="TreeGrafter"/>
</dbReference>
<evidence type="ECO:0000313" key="4">
    <source>
        <dbReference type="EMBL" id="AZP11444.1"/>
    </source>
</evidence>
<accession>A0A3S9HH58</accession>
<keyword evidence="5" id="KW-1185">Reference proteome</keyword>
<dbReference type="Proteomes" id="UP000275663">
    <property type="component" value="Chromosome"/>
</dbReference>
<proteinExistence type="predicted"/>
<sequence>MIKINLLPHREEKRKQLKSNFYSLLLFAAVIGAVVVLVVGAVFARQITAQSDRNNYIKAENLKLDEKIKEVATLRQEIDGLKARQQAVEDLQGDRNQPVFMLDEFVKLTPEGVYLKTLKQEGQRVLVTGYAQSNQRVSDFIRNLGNKSIWVYKPELLEIKSVNLGQGRDAKRVVEFSMNVGIKRPREQESAAASTVAVSGAAQTSPTKTP</sequence>
<gene>
    <name evidence="4" type="ORF">EJN92_05190</name>
</gene>
<dbReference type="GO" id="GO:0043107">
    <property type="term" value="P:type IV pilus-dependent motility"/>
    <property type="evidence" value="ECO:0007669"/>
    <property type="project" value="TreeGrafter"/>
</dbReference>
<feature type="region of interest" description="Disordered" evidence="2">
    <location>
        <begin position="186"/>
        <end position="210"/>
    </location>
</feature>
<evidence type="ECO:0000313" key="5">
    <source>
        <dbReference type="Proteomes" id="UP000275663"/>
    </source>
</evidence>
<keyword evidence="3" id="KW-1133">Transmembrane helix</keyword>
<dbReference type="PANTHER" id="PTHR40278">
    <property type="entry name" value="DNA UTILIZATION PROTEIN HOFN"/>
    <property type="match status" value="1"/>
</dbReference>